<feature type="domain" description="D-isomer specific 2-hydroxyacid dehydrogenase catalytic" evidence="5">
    <location>
        <begin position="9"/>
        <end position="312"/>
    </location>
</feature>
<dbReference type="InterPro" id="IPR029753">
    <property type="entry name" value="D-isomer_DH_CS"/>
</dbReference>
<evidence type="ECO:0000313" key="8">
    <source>
        <dbReference type="Proteomes" id="UP000824159"/>
    </source>
</evidence>
<dbReference type="Pfam" id="PF02826">
    <property type="entry name" value="2-Hacid_dh_C"/>
    <property type="match status" value="1"/>
</dbReference>
<dbReference type="InterPro" id="IPR006140">
    <property type="entry name" value="D-isomer_DH_NAD-bd"/>
</dbReference>
<keyword evidence="2 4" id="KW-0560">Oxidoreductase</keyword>
<dbReference type="GO" id="GO:0016616">
    <property type="term" value="F:oxidoreductase activity, acting on the CH-OH group of donors, NAD or NADP as acceptor"/>
    <property type="evidence" value="ECO:0007669"/>
    <property type="project" value="InterPro"/>
</dbReference>
<proteinExistence type="inferred from homology"/>
<feature type="domain" description="D-isomer specific 2-hydroxyacid dehydrogenase NAD-binding" evidence="6">
    <location>
        <begin position="111"/>
        <end position="285"/>
    </location>
</feature>
<evidence type="ECO:0000256" key="3">
    <source>
        <dbReference type="ARBA" id="ARBA00023027"/>
    </source>
</evidence>
<comment type="similarity">
    <text evidence="1 4">Belongs to the D-isomer specific 2-hydroxyacid dehydrogenase family.</text>
</comment>
<name>A0A9D1HBD9_9FIRM</name>
<gene>
    <name evidence="7" type="ORF">IAD12_01515</name>
</gene>
<dbReference type="Proteomes" id="UP000824159">
    <property type="component" value="Unassembled WGS sequence"/>
</dbReference>
<dbReference type="PANTHER" id="PTHR43761:SF1">
    <property type="entry name" value="D-ISOMER SPECIFIC 2-HYDROXYACID DEHYDROGENASE CATALYTIC DOMAIN-CONTAINING PROTEIN-RELATED"/>
    <property type="match status" value="1"/>
</dbReference>
<dbReference type="PANTHER" id="PTHR43761">
    <property type="entry name" value="D-ISOMER SPECIFIC 2-HYDROXYACID DEHYDROGENASE FAMILY PROTEIN (AFU_ORTHOLOGUE AFUA_1G13630)"/>
    <property type="match status" value="1"/>
</dbReference>
<sequence length="315" mass="34085">MKIVMLESLGVSEETMNNLLKDILASGNEFVFCDHVLSTDEKRKMIRTADIAIIANNPLTSDIINAAENLKMISVGFTGIDHIDMDVCREKNVTVCNAQGYATDSTAELAVGLMLACLRNIVPYNSIVRDGGTLGSYRHNTLKGKTVGIVGTGEIGRKTASLVKSFGCRLLGYAPRKKKEAVELGIEYTDIDTLFRESDIISLHAPLTKETRNIANKERIFSMKKSAILINCARGGLVDSAALADALNEGAISGAGIDVFESEPPIAPEHPLLSAPNAVLTPHIGYYSEESLKTRAEIVCENIKEYIKGSPVNVK</sequence>
<comment type="caution">
    <text evidence="7">The sequence shown here is derived from an EMBL/GenBank/DDBJ whole genome shotgun (WGS) entry which is preliminary data.</text>
</comment>
<protein>
    <submittedName>
        <fullName evidence="7">Hydroxyacid dehydrogenase</fullName>
    </submittedName>
</protein>
<dbReference type="PROSITE" id="PS00670">
    <property type="entry name" value="D_2_HYDROXYACID_DH_2"/>
    <property type="match status" value="1"/>
</dbReference>
<reference evidence="7" key="1">
    <citation type="submission" date="2020-10" db="EMBL/GenBank/DDBJ databases">
        <authorList>
            <person name="Gilroy R."/>
        </authorList>
    </citation>
    <scope>NUCLEOTIDE SEQUENCE</scope>
    <source>
        <strain evidence="7">CHK176-22527</strain>
    </source>
</reference>
<dbReference type="EMBL" id="DVLX01000020">
    <property type="protein sequence ID" value="HIT98921.1"/>
    <property type="molecule type" value="Genomic_DNA"/>
</dbReference>
<dbReference type="PROSITE" id="PS00671">
    <property type="entry name" value="D_2_HYDROXYACID_DH_3"/>
    <property type="match status" value="1"/>
</dbReference>
<dbReference type="GO" id="GO:0051287">
    <property type="term" value="F:NAD binding"/>
    <property type="evidence" value="ECO:0007669"/>
    <property type="project" value="InterPro"/>
</dbReference>
<dbReference type="InterPro" id="IPR036291">
    <property type="entry name" value="NAD(P)-bd_dom_sf"/>
</dbReference>
<reference evidence="7" key="2">
    <citation type="journal article" date="2021" name="PeerJ">
        <title>Extensive microbial diversity within the chicken gut microbiome revealed by metagenomics and culture.</title>
        <authorList>
            <person name="Gilroy R."/>
            <person name="Ravi A."/>
            <person name="Getino M."/>
            <person name="Pursley I."/>
            <person name="Horton D.L."/>
            <person name="Alikhan N.F."/>
            <person name="Baker D."/>
            <person name="Gharbi K."/>
            <person name="Hall N."/>
            <person name="Watson M."/>
            <person name="Adriaenssens E.M."/>
            <person name="Foster-Nyarko E."/>
            <person name="Jarju S."/>
            <person name="Secka A."/>
            <person name="Antonio M."/>
            <person name="Oren A."/>
            <person name="Chaudhuri R.R."/>
            <person name="La Ragione R."/>
            <person name="Hildebrand F."/>
            <person name="Pallen M.J."/>
        </authorList>
    </citation>
    <scope>NUCLEOTIDE SEQUENCE</scope>
    <source>
        <strain evidence="7">CHK176-22527</strain>
    </source>
</reference>
<evidence type="ECO:0000259" key="5">
    <source>
        <dbReference type="Pfam" id="PF00389"/>
    </source>
</evidence>
<accession>A0A9D1HBD9</accession>
<dbReference type="Pfam" id="PF00389">
    <property type="entry name" value="2-Hacid_dh"/>
    <property type="match status" value="1"/>
</dbReference>
<dbReference type="Gene3D" id="3.40.50.720">
    <property type="entry name" value="NAD(P)-binding Rossmann-like Domain"/>
    <property type="match status" value="2"/>
</dbReference>
<evidence type="ECO:0000313" key="7">
    <source>
        <dbReference type="EMBL" id="HIT98921.1"/>
    </source>
</evidence>
<dbReference type="SUPFAM" id="SSF52283">
    <property type="entry name" value="Formate/glycerate dehydrogenase catalytic domain-like"/>
    <property type="match status" value="1"/>
</dbReference>
<evidence type="ECO:0000256" key="2">
    <source>
        <dbReference type="ARBA" id="ARBA00023002"/>
    </source>
</evidence>
<dbReference type="AlphaFoldDB" id="A0A9D1HBD9"/>
<keyword evidence="3" id="KW-0520">NAD</keyword>
<evidence type="ECO:0000256" key="4">
    <source>
        <dbReference type="RuleBase" id="RU003719"/>
    </source>
</evidence>
<dbReference type="SUPFAM" id="SSF51735">
    <property type="entry name" value="NAD(P)-binding Rossmann-fold domains"/>
    <property type="match status" value="1"/>
</dbReference>
<evidence type="ECO:0000259" key="6">
    <source>
        <dbReference type="Pfam" id="PF02826"/>
    </source>
</evidence>
<dbReference type="FunFam" id="3.40.50.720:FF:000203">
    <property type="entry name" value="D-3-phosphoglycerate dehydrogenase (SerA)"/>
    <property type="match status" value="1"/>
</dbReference>
<evidence type="ECO:0000256" key="1">
    <source>
        <dbReference type="ARBA" id="ARBA00005854"/>
    </source>
</evidence>
<dbReference type="InterPro" id="IPR050418">
    <property type="entry name" value="D-iso_2-hydroxyacid_DH_PdxB"/>
</dbReference>
<organism evidence="7 8">
    <name type="scientific">Candidatus Allocopromorpha excrementavium</name>
    <dbReference type="NCBI Taxonomy" id="2840741"/>
    <lineage>
        <taxon>Bacteria</taxon>
        <taxon>Bacillati</taxon>
        <taxon>Bacillota</taxon>
        <taxon>Clostridia</taxon>
        <taxon>Eubacteriales</taxon>
        <taxon>Eubacteriaceae</taxon>
        <taxon>Eubacteriaceae incertae sedis</taxon>
        <taxon>Candidatus Allocopromorpha</taxon>
    </lineage>
</organism>
<dbReference type="InterPro" id="IPR006139">
    <property type="entry name" value="D-isomer_2_OHA_DH_cat_dom"/>
</dbReference>